<dbReference type="AlphaFoldDB" id="A0A167PGV3"/>
<feature type="region of interest" description="Disordered" evidence="5">
    <location>
        <begin position="1"/>
        <end position="61"/>
    </location>
</feature>
<keyword evidence="8" id="KW-1185">Reference proteome</keyword>
<evidence type="ECO:0000313" key="8">
    <source>
        <dbReference type="Proteomes" id="UP000076738"/>
    </source>
</evidence>
<dbReference type="InterPro" id="IPR013087">
    <property type="entry name" value="Znf_C2H2_type"/>
</dbReference>
<feature type="domain" description="C2H2-type" evidence="6">
    <location>
        <begin position="64"/>
        <end position="91"/>
    </location>
</feature>
<sequence length="213" mass="22991">MATPLSFQRNGQRISILNPPDEPPPASTPPALAPSDDGRSPTDTTARETLSPGPGAKEHTRKLHQCAVCFKSFTTSGHHTRHARIHTGVKPHVCPYPGCEKDCSRLDNLIQHYRVHLPKEDRGRGNPYIRACMLDLPVPIASPGQQIKSSPSRSPTPIASPTPPASGRPPISPLSDSGGTTLALTPPESEEDPLAGLWPQRSYAHKESFVRGM</sequence>
<dbReference type="SMART" id="SM00355">
    <property type="entry name" value="ZnF_C2H2"/>
    <property type="match status" value="2"/>
</dbReference>
<proteinExistence type="predicted"/>
<feature type="compositionally biased region" description="Pro residues" evidence="5">
    <location>
        <begin position="20"/>
        <end position="32"/>
    </location>
</feature>
<evidence type="ECO:0000259" key="6">
    <source>
        <dbReference type="PROSITE" id="PS50157"/>
    </source>
</evidence>
<evidence type="ECO:0000256" key="4">
    <source>
        <dbReference type="PROSITE-ProRule" id="PRU00042"/>
    </source>
</evidence>
<dbReference type="PROSITE" id="PS00028">
    <property type="entry name" value="ZINC_FINGER_C2H2_1"/>
    <property type="match status" value="2"/>
</dbReference>
<protein>
    <recommendedName>
        <fullName evidence="6">C2H2-type domain-containing protein</fullName>
    </recommendedName>
</protein>
<dbReference type="SUPFAM" id="SSF57667">
    <property type="entry name" value="beta-beta-alpha zinc fingers"/>
    <property type="match status" value="1"/>
</dbReference>
<evidence type="ECO:0000313" key="7">
    <source>
        <dbReference type="EMBL" id="KZO98774.1"/>
    </source>
</evidence>
<feature type="region of interest" description="Disordered" evidence="5">
    <location>
        <begin position="140"/>
        <end position="199"/>
    </location>
</feature>
<dbReference type="PANTHER" id="PTHR23235">
    <property type="entry name" value="KRUEPPEL-LIKE TRANSCRIPTION FACTOR"/>
    <property type="match status" value="1"/>
</dbReference>
<accession>A0A167PGV3</accession>
<feature type="compositionally biased region" description="Polar residues" evidence="5">
    <location>
        <begin position="174"/>
        <end position="183"/>
    </location>
</feature>
<dbReference type="GO" id="GO:0008270">
    <property type="term" value="F:zinc ion binding"/>
    <property type="evidence" value="ECO:0007669"/>
    <property type="project" value="UniProtKB-KW"/>
</dbReference>
<feature type="compositionally biased region" description="Polar residues" evidence="5">
    <location>
        <begin position="1"/>
        <end position="15"/>
    </location>
</feature>
<dbReference type="Pfam" id="PF00096">
    <property type="entry name" value="zf-C2H2"/>
    <property type="match status" value="1"/>
</dbReference>
<evidence type="ECO:0000256" key="3">
    <source>
        <dbReference type="ARBA" id="ARBA00022833"/>
    </source>
</evidence>
<evidence type="ECO:0000256" key="2">
    <source>
        <dbReference type="ARBA" id="ARBA00022771"/>
    </source>
</evidence>
<dbReference type="Proteomes" id="UP000076738">
    <property type="component" value="Unassembled WGS sequence"/>
</dbReference>
<dbReference type="InterPro" id="IPR036236">
    <property type="entry name" value="Znf_C2H2_sf"/>
</dbReference>
<keyword evidence="3" id="KW-0862">Zinc</keyword>
<name>A0A167PGV3_CALVF</name>
<gene>
    <name evidence="7" type="ORF">CALVIDRAFT_525774</name>
</gene>
<organism evidence="7 8">
    <name type="scientific">Calocera viscosa (strain TUFC12733)</name>
    <dbReference type="NCBI Taxonomy" id="1330018"/>
    <lineage>
        <taxon>Eukaryota</taxon>
        <taxon>Fungi</taxon>
        <taxon>Dikarya</taxon>
        <taxon>Basidiomycota</taxon>
        <taxon>Agaricomycotina</taxon>
        <taxon>Dacrymycetes</taxon>
        <taxon>Dacrymycetales</taxon>
        <taxon>Dacrymycetaceae</taxon>
        <taxon>Calocera</taxon>
    </lineage>
</organism>
<keyword evidence="1" id="KW-0479">Metal-binding</keyword>
<keyword evidence="2 4" id="KW-0863">Zinc-finger</keyword>
<dbReference type="PROSITE" id="PS50157">
    <property type="entry name" value="ZINC_FINGER_C2H2_2"/>
    <property type="match status" value="2"/>
</dbReference>
<reference evidence="7 8" key="1">
    <citation type="journal article" date="2016" name="Mol. Biol. Evol.">
        <title>Comparative Genomics of Early-Diverging Mushroom-Forming Fungi Provides Insights into the Origins of Lignocellulose Decay Capabilities.</title>
        <authorList>
            <person name="Nagy L.G."/>
            <person name="Riley R."/>
            <person name="Tritt A."/>
            <person name="Adam C."/>
            <person name="Daum C."/>
            <person name="Floudas D."/>
            <person name="Sun H."/>
            <person name="Yadav J.S."/>
            <person name="Pangilinan J."/>
            <person name="Larsson K.H."/>
            <person name="Matsuura K."/>
            <person name="Barry K."/>
            <person name="Labutti K."/>
            <person name="Kuo R."/>
            <person name="Ohm R.A."/>
            <person name="Bhattacharya S.S."/>
            <person name="Shirouzu T."/>
            <person name="Yoshinaga Y."/>
            <person name="Martin F.M."/>
            <person name="Grigoriev I.V."/>
            <person name="Hibbett D.S."/>
        </authorList>
    </citation>
    <scope>NUCLEOTIDE SEQUENCE [LARGE SCALE GENOMIC DNA]</scope>
    <source>
        <strain evidence="7 8">TUFC12733</strain>
    </source>
</reference>
<evidence type="ECO:0000256" key="1">
    <source>
        <dbReference type="ARBA" id="ARBA00022723"/>
    </source>
</evidence>
<feature type="domain" description="C2H2-type" evidence="6">
    <location>
        <begin position="92"/>
        <end position="121"/>
    </location>
</feature>
<feature type="compositionally biased region" description="Pro residues" evidence="5">
    <location>
        <begin position="158"/>
        <end position="172"/>
    </location>
</feature>
<dbReference type="EMBL" id="KV417274">
    <property type="protein sequence ID" value="KZO98774.1"/>
    <property type="molecule type" value="Genomic_DNA"/>
</dbReference>
<dbReference type="OrthoDB" id="6365676at2759"/>
<evidence type="ECO:0000256" key="5">
    <source>
        <dbReference type="SAM" id="MobiDB-lite"/>
    </source>
</evidence>
<dbReference type="Gene3D" id="3.30.160.60">
    <property type="entry name" value="Classic Zinc Finger"/>
    <property type="match status" value="2"/>
</dbReference>
<dbReference type="STRING" id="1330018.A0A167PGV3"/>